<dbReference type="PANTHER" id="PTHR46825:SF7">
    <property type="entry name" value="D-ALANYL-D-ALANINE CARBOXYPEPTIDASE"/>
    <property type="match status" value="1"/>
</dbReference>
<keyword evidence="3" id="KW-1185">Reference proteome</keyword>
<dbReference type="PANTHER" id="PTHR46825">
    <property type="entry name" value="D-ALANYL-D-ALANINE-CARBOXYPEPTIDASE/ENDOPEPTIDASE AMPH"/>
    <property type="match status" value="1"/>
</dbReference>
<dbReference type="AlphaFoldDB" id="A0A2T0KFI2"/>
<evidence type="ECO:0000313" key="2">
    <source>
        <dbReference type="EMBL" id="PRX22122.1"/>
    </source>
</evidence>
<evidence type="ECO:0000259" key="1">
    <source>
        <dbReference type="Pfam" id="PF00144"/>
    </source>
</evidence>
<dbReference type="Proteomes" id="UP000239415">
    <property type="component" value="Unassembled WGS sequence"/>
</dbReference>
<dbReference type="GO" id="GO:0004180">
    <property type="term" value="F:carboxypeptidase activity"/>
    <property type="evidence" value="ECO:0007669"/>
    <property type="project" value="UniProtKB-KW"/>
</dbReference>
<gene>
    <name evidence="2" type="ORF">CLV67_105299</name>
</gene>
<accession>A0A2T0KFI2</accession>
<protein>
    <submittedName>
        <fullName evidence="2">D-alanyl-D-alanine carboxypeptidase</fullName>
    </submittedName>
</protein>
<dbReference type="Pfam" id="PF00144">
    <property type="entry name" value="Beta-lactamase"/>
    <property type="match status" value="1"/>
</dbReference>
<reference evidence="2 3" key="1">
    <citation type="submission" date="2018-03" db="EMBL/GenBank/DDBJ databases">
        <title>Genomic Encyclopedia of Archaeal and Bacterial Type Strains, Phase II (KMG-II): from individual species to whole genera.</title>
        <authorList>
            <person name="Goeker M."/>
        </authorList>
    </citation>
    <scope>NUCLEOTIDE SEQUENCE [LARGE SCALE GENOMIC DNA]</scope>
    <source>
        <strain evidence="2 3">DSM 43146</strain>
    </source>
</reference>
<feature type="domain" description="Beta-lactamase-related" evidence="1">
    <location>
        <begin position="67"/>
        <end position="361"/>
    </location>
</feature>
<dbReference type="Gene3D" id="3.40.710.10">
    <property type="entry name" value="DD-peptidase/beta-lactamase superfamily"/>
    <property type="match status" value="1"/>
</dbReference>
<organism evidence="2 3">
    <name type="scientific">Actinoplanes italicus</name>
    <dbReference type="NCBI Taxonomy" id="113567"/>
    <lineage>
        <taxon>Bacteria</taxon>
        <taxon>Bacillati</taxon>
        <taxon>Actinomycetota</taxon>
        <taxon>Actinomycetes</taxon>
        <taxon>Micromonosporales</taxon>
        <taxon>Micromonosporaceae</taxon>
        <taxon>Actinoplanes</taxon>
    </lineage>
</organism>
<proteinExistence type="predicted"/>
<dbReference type="InterPro" id="IPR001466">
    <property type="entry name" value="Beta-lactam-related"/>
</dbReference>
<name>A0A2T0KFI2_9ACTN</name>
<dbReference type="EMBL" id="PVMZ01000005">
    <property type="protein sequence ID" value="PRX22122.1"/>
    <property type="molecule type" value="Genomic_DNA"/>
</dbReference>
<evidence type="ECO:0000313" key="3">
    <source>
        <dbReference type="Proteomes" id="UP000239415"/>
    </source>
</evidence>
<keyword evidence="2" id="KW-0121">Carboxypeptidase</keyword>
<dbReference type="OrthoDB" id="3174977at2"/>
<dbReference type="InterPro" id="IPR050491">
    <property type="entry name" value="AmpC-like"/>
</dbReference>
<keyword evidence="2" id="KW-0378">Hydrolase</keyword>
<keyword evidence="2" id="KW-0645">Protease</keyword>
<dbReference type="SUPFAM" id="SSF56601">
    <property type="entry name" value="beta-lactamase/transpeptidase-like"/>
    <property type="match status" value="1"/>
</dbReference>
<dbReference type="InterPro" id="IPR012338">
    <property type="entry name" value="Beta-lactam/transpept-like"/>
</dbReference>
<sequence>MPPAQRISGVRRAPRGIEKGHLVPIRSVSAALALALLPLSVAAPAAATAKRDLQRDVDAVVAAGASATIAEYTDRSGTRRAAAGVARLGRPAPAPVDGRFRIGSVSKTFLATVVLQLEAEGRLSLDDTVERWLPGTVPNGDHITLRQLLNHTSGIENYTAAMGLSPEKWLPQRYRSWAPAELVALATAKPPLFPPGTDWSYSNTNYVLLGMVVGEATGRDYSAEIQRRIIRPLGLRHTESPGERTVISGPHAHGYLPAGPAGSDEPVDVTTMNPSIADAAGDMISSTADLNTFFRALVTGRLLPPAQLAAMTTTVPGHDYGLGLEATTLPCGITVYGHGGGIFGYVTGTFTTRDGSRRLALSVNPYVGDPDDALQALVNHAFCGRDAVPDRE</sequence>
<comment type="caution">
    <text evidence="2">The sequence shown here is derived from an EMBL/GenBank/DDBJ whole genome shotgun (WGS) entry which is preliminary data.</text>
</comment>